<proteinExistence type="predicted"/>
<protein>
    <submittedName>
        <fullName evidence="2">Uncharacterized protein</fullName>
    </submittedName>
</protein>
<dbReference type="Proteomes" id="UP000334990">
    <property type="component" value="Unassembled WGS sequence"/>
</dbReference>
<accession>A0A5M3W7W3</accession>
<reference evidence="2 3" key="1">
    <citation type="submission" date="2019-10" db="EMBL/GenBank/DDBJ databases">
        <title>Whole genome shotgun sequence of Acrocarpospora corrugata NBRC 13972.</title>
        <authorList>
            <person name="Ichikawa N."/>
            <person name="Kimura A."/>
            <person name="Kitahashi Y."/>
            <person name="Komaki H."/>
            <person name="Oguchi A."/>
        </authorList>
    </citation>
    <scope>NUCLEOTIDE SEQUENCE [LARGE SCALE GENOMIC DNA]</scope>
    <source>
        <strain evidence="2 3">NBRC 13972</strain>
    </source>
</reference>
<evidence type="ECO:0000313" key="3">
    <source>
        <dbReference type="Proteomes" id="UP000334990"/>
    </source>
</evidence>
<dbReference type="AlphaFoldDB" id="A0A5M3W7W3"/>
<name>A0A5M3W7W3_9ACTN</name>
<evidence type="ECO:0000256" key="1">
    <source>
        <dbReference type="SAM" id="MobiDB-lite"/>
    </source>
</evidence>
<organism evidence="2 3">
    <name type="scientific">Acrocarpospora corrugata</name>
    <dbReference type="NCBI Taxonomy" id="35763"/>
    <lineage>
        <taxon>Bacteria</taxon>
        <taxon>Bacillati</taxon>
        <taxon>Actinomycetota</taxon>
        <taxon>Actinomycetes</taxon>
        <taxon>Streptosporangiales</taxon>
        <taxon>Streptosporangiaceae</taxon>
        <taxon>Acrocarpospora</taxon>
    </lineage>
</organism>
<gene>
    <name evidence="2" type="ORF">Acor_69820</name>
</gene>
<comment type="caution">
    <text evidence="2">The sequence shown here is derived from an EMBL/GenBank/DDBJ whole genome shotgun (WGS) entry which is preliminary data.</text>
</comment>
<keyword evidence="3" id="KW-1185">Reference proteome</keyword>
<feature type="region of interest" description="Disordered" evidence="1">
    <location>
        <begin position="1"/>
        <end position="23"/>
    </location>
</feature>
<dbReference type="EMBL" id="BLAD01000089">
    <property type="protein sequence ID" value="GES04914.1"/>
    <property type="molecule type" value="Genomic_DNA"/>
</dbReference>
<sequence length="52" mass="5232">MTGAVPQVGAADNDDADDAGAVGCALPLPGAAQAAARLPPRMTTIAMRLRRE</sequence>
<evidence type="ECO:0000313" key="2">
    <source>
        <dbReference type="EMBL" id="GES04914.1"/>
    </source>
</evidence>